<dbReference type="GO" id="GO:0000724">
    <property type="term" value="P:double-strand break repair via homologous recombination"/>
    <property type="evidence" value="ECO:0007669"/>
    <property type="project" value="InterPro"/>
</dbReference>
<organism evidence="4">
    <name type="scientific">Auxenochlorella protothecoides</name>
    <name type="common">Green microalga</name>
    <name type="synonym">Chlorella protothecoides</name>
    <dbReference type="NCBI Taxonomy" id="3075"/>
    <lineage>
        <taxon>Eukaryota</taxon>
        <taxon>Viridiplantae</taxon>
        <taxon>Chlorophyta</taxon>
        <taxon>core chlorophytes</taxon>
        <taxon>Trebouxiophyceae</taxon>
        <taxon>Chlorellales</taxon>
        <taxon>Chlorellaceae</taxon>
        <taxon>Auxenochlorella</taxon>
    </lineage>
</organism>
<evidence type="ECO:0000313" key="5">
    <source>
        <dbReference type="EMBL" id="RMZ53779.1"/>
    </source>
</evidence>
<dbReference type="GO" id="GO:0005657">
    <property type="term" value="C:replication fork"/>
    <property type="evidence" value="ECO:0007669"/>
    <property type="project" value="TreeGrafter"/>
</dbReference>
<keyword evidence="1" id="KW-0547">Nucleotide-binding</keyword>
<dbReference type="PANTHER" id="PTHR46456">
    <property type="entry name" value="DNA REPAIR PROTEIN RAD51 HOMOLOG 2"/>
    <property type="match status" value="1"/>
</dbReference>
<dbReference type="SMART" id="SM00382">
    <property type="entry name" value="AAA"/>
    <property type="match status" value="1"/>
</dbReference>
<reference evidence="6" key="2">
    <citation type="journal article" date="2018" name="Algal Res.">
        <title>Characterization of plant carbon substrate utilization by Auxenochlorella protothecoides.</title>
        <authorList>
            <person name="Vogler B.W."/>
            <person name="Starkenburg S.R."/>
            <person name="Sudasinghe N."/>
            <person name="Schambach J.Y."/>
            <person name="Rollin J.A."/>
            <person name="Pattathil S."/>
            <person name="Barry A.N."/>
        </authorList>
    </citation>
    <scope>NUCLEOTIDE SEQUENCE [LARGE SCALE GENOMIC DNA]</scope>
    <source>
        <strain evidence="6">UTEX 25</strain>
    </source>
</reference>
<dbReference type="PANTHER" id="PTHR46456:SF1">
    <property type="entry name" value="DNA REPAIR PROTEIN RAD51 HOMOLOG 2"/>
    <property type="match status" value="1"/>
</dbReference>
<proteinExistence type="predicted"/>
<protein>
    <recommendedName>
        <fullName evidence="3">RecA family profile 1 domain-containing protein</fullName>
    </recommendedName>
</protein>
<dbReference type="InterPro" id="IPR013632">
    <property type="entry name" value="Rad51_C"/>
</dbReference>
<evidence type="ECO:0000313" key="6">
    <source>
        <dbReference type="Proteomes" id="UP000279271"/>
    </source>
</evidence>
<dbReference type="EMBL" id="GDKF01001618">
    <property type="protein sequence ID" value="JAT77004.1"/>
    <property type="molecule type" value="Transcribed_RNA"/>
</dbReference>
<reference evidence="5" key="4">
    <citation type="submission" date="2018-11" db="EMBL/GenBank/DDBJ databases">
        <title>Characterization of plant carbon substrate utilization by Auxenochlorella protothecoides.</title>
        <authorList>
            <person name="Vogler B.W."/>
            <person name="Starkenburg S.R."/>
            <person name="Sudasinghe N."/>
            <person name="Schambach J.Y."/>
            <person name="Rollin J.A."/>
            <person name="Pattathil S."/>
            <person name="Barry A.N."/>
        </authorList>
    </citation>
    <scope>NUCLEOTIDE SEQUENCE [LARGE SCALE GENOMIC DNA]</scope>
    <source>
        <strain evidence="5">UTEX 25</strain>
    </source>
</reference>
<dbReference type="PROSITE" id="PS50162">
    <property type="entry name" value="RECA_2"/>
    <property type="match status" value="1"/>
</dbReference>
<dbReference type="InterPro" id="IPR016467">
    <property type="entry name" value="DNA_recomb/repair_RecA-like"/>
</dbReference>
<evidence type="ECO:0000313" key="4">
    <source>
        <dbReference type="EMBL" id="JAT77004.1"/>
    </source>
</evidence>
<dbReference type="InterPro" id="IPR003593">
    <property type="entry name" value="AAA+_ATPase"/>
</dbReference>
<sequence>MQARCLLTGPGLLGELQPRLNASGIHTAHDFHTRTTLDLVESLDVPYHVVQRLREQVAQLTAPPLVTASAMLRQQGDAAHPLPTRLPDLDRALHGGFPCGSVTEIVGPAGLGKTQFCLAAAADICCSPPILAGAQVLYIDTEQKFSSLRLEEIARQRSPEGRLAPGDKERLLESVLVLRPRHSHELLARLQALEASPLPLSLVLVDSVAQLARLDHGPGVKGVVARQQQLAAVAARLKALSRRRGIPVLVTNQVAGAGGGCVAAALGPLWAHAVNTRLMLHQLEGGSRYVQVAKSASAPLTAVAYRITAAGPAPAPDAPPPPLHLLTEGDVLGQVMAQGTAYTDAIGADEAW</sequence>
<evidence type="ECO:0000256" key="1">
    <source>
        <dbReference type="ARBA" id="ARBA00022741"/>
    </source>
</evidence>
<evidence type="ECO:0000259" key="3">
    <source>
        <dbReference type="PROSITE" id="PS50162"/>
    </source>
</evidence>
<dbReference type="GO" id="GO:0140664">
    <property type="term" value="F:ATP-dependent DNA damage sensor activity"/>
    <property type="evidence" value="ECO:0007669"/>
    <property type="project" value="InterPro"/>
</dbReference>
<dbReference type="PIRSF" id="PIRSF005856">
    <property type="entry name" value="Rad51"/>
    <property type="match status" value="1"/>
</dbReference>
<dbReference type="Gene3D" id="3.40.50.300">
    <property type="entry name" value="P-loop containing nucleotide triphosphate hydrolases"/>
    <property type="match status" value="1"/>
</dbReference>
<dbReference type="InterPro" id="IPR030548">
    <property type="entry name" value="RAD51B"/>
</dbReference>
<dbReference type="Pfam" id="PF08423">
    <property type="entry name" value="Rad51"/>
    <property type="match status" value="1"/>
</dbReference>
<accession>A0A1D2ACT3</accession>
<dbReference type="GO" id="GO:0033063">
    <property type="term" value="C:Rad51B-Rad51C-Rad51D-XRCC2 complex"/>
    <property type="evidence" value="ECO:0007669"/>
    <property type="project" value="InterPro"/>
</dbReference>
<dbReference type="EMBL" id="QOKY01000195">
    <property type="protein sequence ID" value="RMZ53779.1"/>
    <property type="molecule type" value="Genomic_DNA"/>
</dbReference>
<reference evidence="4" key="1">
    <citation type="submission" date="2015-08" db="EMBL/GenBank/DDBJ databases">
        <authorList>
            <person name="Babu N.S."/>
            <person name="Beckwith C.J."/>
            <person name="Beseler K.G."/>
            <person name="Brison A."/>
            <person name="Carone J.V."/>
            <person name="Caskin T.P."/>
            <person name="Diamond M."/>
            <person name="Durham M.E."/>
            <person name="Foxe J.M."/>
            <person name="Go M."/>
            <person name="Henderson B.A."/>
            <person name="Jones I.B."/>
            <person name="McGettigan J.A."/>
            <person name="Micheletti S.J."/>
            <person name="Nasrallah M.E."/>
            <person name="Ortiz D."/>
            <person name="Piller C.R."/>
            <person name="Privatt S.R."/>
            <person name="Schneider S.L."/>
            <person name="Sharp S."/>
            <person name="Smith T.C."/>
            <person name="Stanton J.D."/>
            <person name="Ullery H.E."/>
            <person name="Wilson R.J."/>
            <person name="Serrano M.G."/>
            <person name="Buck G."/>
            <person name="Lee V."/>
            <person name="Wang Y."/>
            <person name="Carvalho R."/>
            <person name="Voegtly L."/>
            <person name="Shi R."/>
            <person name="Duckworth R."/>
            <person name="Johnson A."/>
            <person name="Loviza R."/>
            <person name="Walstead R."/>
            <person name="Shah Z."/>
            <person name="Kiflezghi M."/>
            <person name="Wade K."/>
            <person name="Ball S.L."/>
            <person name="Bradley K.W."/>
            <person name="Asai D.J."/>
            <person name="Bowman C.A."/>
            <person name="Russell D.A."/>
            <person name="Pope W.H."/>
            <person name="Jacobs-Sera D."/>
            <person name="Hendrix R.W."/>
            <person name="Hatfull G.F."/>
        </authorList>
    </citation>
    <scope>NUCLEOTIDE SEQUENCE</scope>
</reference>
<dbReference type="InterPro" id="IPR020588">
    <property type="entry name" value="RecA_ATP-bd"/>
</dbReference>
<dbReference type="GO" id="GO:0003690">
    <property type="term" value="F:double-stranded DNA binding"/>
    <property type="evidence" value="ECO:0007669"/>
    <property type="project" value="TreeGrafter"/>
</dbReference>
<dbReference type="SUPFAM" id="SSF52540">
    <property type="entry name" value="P-loop containing nucleoside triphosphate hydrolases"/>
    <property type="match status" value="1"/>
</dbReference>
<keyword evidence="2" id="KW-0067">ATP-binding</keyword>
<dbReference type="AlphaFoldDB" id="A0A1D2ACT3"/>
<dbReference type="GO" id="GO:0003697">
    <property type="term" value="F:single-stranded DNA binding"/>
    <property type="evidence" value="ECO:0007669"/>
    <property type="project" value="TreeGrafter"/>
</dbReference>
<reference evidence="5" key="3">
    <citation type="submission" date="2018-10" db="EMBL/GenBank/DDBJ databases">
        <authorList>
            <person name="Hovde B."/>
            <person name="Zhang X."/>
        </authorList>
    </citation>
    <scope>NUCLEOTIDE SEQUENCE [LARGE SCALE GENOMIC DNA]</scope>
    <source>
        <strain evidence="5">UTEX 25</strain>
    </source>
</reference>
<dbReference type="InterPro" id="IPR027417">
    <property type="entry name" value="P-loop_NTPase"/>
</dbReference>
<gene>
    <name evidence="5" type="ORF">APUTEX25_003918</name>
    <name evidence="4" type="ORF">g.28058</name>
</gene>
<dbReference type="Proteomes" id="UP000279271">
    <property type="component" value="Unassembled WGS sequence"/>
</dbReference>
<name>A0A1D2ACT3_AUXPR</name>
<evidence type="ECO:0000256" key="2">
    <source>
        <dbReference type="ARBA" id="ARBA00022840"/>
    </source>
</evidence>
<dbReference type="GO" id="GO:0005524">
    <property type="term" value="F:ATP binding"/>
    <property type="evidence" value="ECO:0007669"/>
    <property type="project" value="UniProtKB-KW"/>
</dbReference>
<dbReference type="GO" id="GO:0000400">
    <property type="term" value="F:four-way junction DNA binding"/>
    <property type="evidence" value="ECO:0007669"/>
    <property type="project" value="TreeGrafter"/>
</dbReference>
<feature type="domain" description="RecA family profile 1" evidence="3">
    <location>
        <begin position="78"/>
        <end position="254"/>
    </location>
</feature>